<proteinExistence type="predicted"/>
<evidence type="ECO:0000313" key="2">
    <source>
        <dbReference type="Proteomes" id="UP000027730"/>
    </source>
</evidence>
<accession>A0A074WZN3</accession>
<dbReference type="EMBL" id="KL584705">
    <property type="protein sequence ID" value="KEQ75257.1"/>
    <property type="molecule type" value="Genomic_DNA"/>
</dbReference>
<keyword evidence="2" id="KW-1185">Reference proteome</keyword>
<evidence type="ECO:0000313" key="1">
    <source>
        <dbReference type="EMBL" id="KEQ75257.1"/>
    </source>
</evidence>
<reference evidence="1 2" key="1">
    <citation type="journal article" date="2014" name="BMC Genomics">
        <title>Genome sequencing of four Aureobasidium pullulans varieties: biotechnological potential, stress tolerance, and description of new species.</title>
        <authorList>
            <person name="Gostin Ar C."/>
            <person name="Ohm R.A."/>
            <person name="Kogej T."/>
            <person name="Sonjak S."/>
            <person name="Turk M."/>
            <person name="Zajc J."/>
            <person name="Zalar P."/>
            <person name="Grube M."/>
            <person name="Sun H."/>
            <person name="Han J."/>
            <person name="Sharma A."/>
            <person name="Chiniquy J."/>
            <person name="Ngan C.Y."/>
            <person name="Lipzen A."/>
            <person name="Barry K."/>
            <person name="Grigoriev I.V."/>
            <person name="Gunde-Cimerman N."/>
        </authorList>
    </citation>
    <scope>NUCLEOTIDE SEQUENCE [LARGE SCALE GENOMIC DNA]</scope>
    <source>
        <strain evidence="1 2">CBS 147.97</strain>
    </source>
</reference>
<dbReference type="HOGENOM" id="CLU_990401_0_0_1"/>
<gene>
    <name evidence="1" type="ORF">M436DRAFT_79673</name>
</gene>
<name>A0A074WZN3_9PEZI</name>
<organism evidence="1 2">
    <name type="scientific">Aureobasidium namibiae CBS 147.97</name>
    <dbReference type="NCBI Taxonomy" id="1043004"/>
    <lineage>
        <taxon>Eukaryota</taxon>
        <taxon>Fungi</taxon>
        <taxon>Dikarya</taxon>
        <taxon>Ascomycota</taxon>
        <taxon>Pezizomycotina</taxon>
        <taxon>Dothideomycetes</taxon>
        <taxon>Dothideomycetidae</taxon>
        <taxon>Dothideales</taxon>
        <taxon>Saccotheciaceae</taxon>
        <taxon>Aureobasidium</taxon>
    </lineage>
</organism>
<dbReference type="GeneID" id="25416474"/>
<protein>
    <submittedName>
        <fullName evidence="1">Uncharacterized protein</fullName>
    </submittedName>
</protein>
<dbReference type="AlphaFoldDB" id="A0A074WZN3"/>
<sequence>MEYWFDRAQHEERLHERFPRGHDSRKTATGALEWYLTIDNRVASAFEHLKITDLWIEQLDLIMALEKREVFSIIPAHQITRPCRMAAVIMQVCAALSIEKGRKSPVPIDEEEMEEGIFARPYQLVLVGDEDIDPALYKDALTLAHHTGVKLSAPAINITYPGDEYMYLTNADIVLVSIQRLKKLVGSKAIQLSCVTRIVIDEPMYIDKPTWNDLVMVLRHPEMNPNVGAVFVGRKASLDESVKKKVCDFATVALPYWHAHTGESRAKAQAEWDAYARTLKF</sequence>
<dbReference type="OrthoDB" id="3872360at2759"/>
<dbReference type="RefSeq" id="XP_013429829.1">
    <property type="nucleotide sequence ID" value="XM_013574375.1"/>
</dbReference>
<dbReference type="Proteomes" id="UP000027730">
    <property type="component" value="Unassembled WGS sequence"/>
</dbReference>